<name>A0A822A327_9BILA</name>
<proteinExistence type="predicted"/>
<evidence type="ECO:0000313" key="2">
    <source>
        <dbReference type="Proteomes" id="UP000663848"/>
    </source>
</evidence>
<feature type="non-terminal residue" evidence="1">
    <location>
        <position position="1"/>
    </location>
</feature>
<protein>
    <submittedName>
        <fullName evidence="1">Uncharacterized protein</fullName>
    </submittedName>
</protein>
<reference evidence="1" key="1">
    <citation type="submission" date="2021-02" db="EMBL/GenBank/DDBJ databases">
        <authorList>
            <person name="Nowell W R."/>
        </authorList>
    </citation>
    <scope>NUCLEOTIDE SEQUENCE</scope>
</reference>
<gene>
    <name evidence="1" type="ORF">QYT958_LOCUS37123</name>
</gene>
<sequence length="77" mass="8576">YEYKIGDLGGLIADKTDLTNITLKVLACKILSVDLATHGSHMYQLCTKNLHVVNSTILPTMTFDEVCRNLYDVNAMN</sequence>
<dbReference type="EMBL" id="CAJOBR010030501">
    <property type="protein sequence ID" value="CAF4991268.1"/>
    <property type="molecule type" value="Genomic_DNA"/>
</dbReference>
<organism evidence="1 2">
    <name type="scientific">Rotaria socialis</name>
    <dbReference type="NCBI Taxonomy" id="392032"/>
    <lineage>
        <taxon>Eukaryota</taxon>
        <taxon>Metazoa</taxon>
        <taxon>Spiralia</taxon>
        <taxon>Gnathifera</taxon>
        <taxon>Rotifera</taxon>
        <taxon>Eurotatoria</taxon>
        <taxon>Bdelloidea</taxon>
        <taxon>Philodinida</taxon>
        <taxon>Philodinidae</taxon>
        <taxon>Rotaria</taxon>
    </lineage>
</organism>
<evidence type="ECO:0000313" key="1">
    <source>
        <dbReference type="EMBL" id="CAF4991268.1"/>
    </source>
</evidence>
<dbReference type="Proteomes" id="UP000663848">
    <property type="component" value="Unassembled WGS sequence"/>
</dbReference>
<dbReference type="AlphaFoldDB" id="A0A822A327"/>
<comment type="caution">
    <text evidence="1">The sequence shown here is derived from an EMBL/GenBank/DDBJ whole genome shotgun (WGS) entry which is preliminary data.</text>
</comment>
<accession>A0A822A327</accession>